<keyword evidence="4" id="KW-1185">Reference proteome</keyword>
<reference evidence="3" key="1">
    <citation type="submission" date="2022-12" db="EMBL/GenBank/DDBJ databases">
        <title>Reference genome sequencing for broad-spectrum identification of bacterial and archaeal isolates by mass spectrometry.</title>
        <authorList>
            <person name="Sekiguchi Y."/>
            <person name="Tourlousse D.M."/>
        </authorList>
    </citation>
    <scope>NUCLEOTIDE SEQUENCE</scope>
    <source>
        <strain evidence="3">10succ1</strain>
    </source>
</reference>
<keyword evidence="1" id="KW-1133">Transmembrane helix</keyword>
<dbReference type="NCBIfam" id="NF033631">
    <property type="entry name" value="SLATT_5"/>
    <property type="match status" value="1"/>
</dbReference>
<name>A0A9W6LMZ6_9FUSO</name>
<dbReference type="InterPro" id="IPR041115">
    <property type="entry name" value="SLATT_5"/>
</dbReference>
<keyword evidence="1" id="KW-0812">Transmembrane</keyword>
<evidence type="ECO:0000259" key="2">
    <source>
        <dbReference type="Pfam" id="PF18160"/>
    </source>
</evidence>
<organism evidence="3 4">
    <name type="scientific">Propionigenium maris DSM 9537</name>
    <dbReference type="NCBI Taxonomy" id="1123000"/>
    <lineage>
        <taxon>Bacteria</taxon>
        <taxon>Fusobacteriati</taxon>
        <taxon>Fusobacteriota</taxon>
        <taxon>Fusobacteriia</taxon>
        <taxon>Fusobacteriales</taxon>
        <taxon>Fusobacteriaceae</taxon>
        <taxon>Propionigenium</taxon>
    </lineage>
</organism>
<evidence type="ECO:0000313" key="3">
    <source>
        <dbReference type="EMBL" id="GLI56132.1"/>
    </source>
</evidence>
<evidence type="ECO:0000313" key="4">
    <source>
        <dbReference type="Proteomes" id="UP001144471"/>
    </source>
</evidence>
<feature type="transmembrane region" description="Helical" evidence="1">
    <location>
        <begin position="36"/>
        <end position="55"/>
    </location>
</feature>
<evidence type="ECO:0000256" key="1">
    <source>
        <dbReference type="SAM" id="Phobius"/>
    </source>
</evidence>
<feature type="domain" description="SMODS and SLOG-associating 2TM effector" evidence="2">
    <location>
        <begin position="3"/>
        <end position="180"/>
    </location>
</feature>
<sequence>MAESFRKKLINRIWWTKKIRMESEQRLLKLAKRNSFLNIYYSSFILIASLLSYTKPEIFSKNIDSDLLILIFSILLTIFSVYTANNRYLERADQMKECYTSLTVLEGRLALLKDDEFEKIDAINVDYQNIMNKVENHLEEDFLVLKEEKKFDEWIKYIYLILKRKLLTLITVVLPIIVVAILLNINSAKALKVNPPDIKTIEQEKN</sequence>
<feature type="transmembrane region" description="Helical" evidence="1">
    <location>
        <begin position="67"/>
        <end position="85"/>
    </location>
</feature>
<gene>
    <name evidence="3" type="ORF">PM10SUCC1_16460</name>
</gene>
<dbReference type="Proteomes" id="UP001144471">
    <property type="component" value="Unassembled WGS sequence"/>
</dbReference>
<comment type="caution">
    <text evidence="3">The sequence shown here is derived from an EMBL/GenBank/DDBJ whole genome shotgun (WGS) entry which is preliminary data.</text>
</comment>
<keyword evidence="1" id="KW-0472">Membrane</keyword>
<protein>
    <recommendedName>
        <fullName evidence="2">SMODS and SLOG-associating 2TM effector domain-containing protein</fullName>
    </recommendedName>
</protein>
<feature type="transmembrane region" description="Helical" evidence="1">
    <location>
        <begin position="166"/>
        <end position="185"/>
    </location>
</feature>
<accession>A0A9W6LMZ6</accession>
<proteinExistence type="predicted"/>
<dbReference type="Pfam" id="PF18160">
    <property type="entry name" value="SLATT_5"/>
    <property type="match status" value="1"/>
</dbReference>
<dbReference type="AlphaFoldDB" id="A0A9W6LMZ6"/>
<dbReference type="RefSeq" id="WP_281835057.1">
    <property type="nucleotide sequence ID" value="NZ_BSDY01000006.1"/>
</dbReference>
<dbReference type="EMBL" id="BSDY01000006">
    <property type="protein sequence ID" value="GLI56132.1"/>
    <property type="molecule type" value="Genomic_DNA"/>
</dbReference>